<protein>
    <submittedName>
        <fullName evidence="2">Uncharacterized protein</fullName>
    </submittedName>
</protein>
<evidence type="ECO:0000313" key="2">
    <source>
        <dbReference type="EMBL" id="KAJ8541540.1"/>
    </source>
</evidence>
<dbReference type="Proteomes" id="UP001152561">
    <property type="component" value="Unassembled WGS sequence"/>
</dbReference>
<dbReference type="AlphaFoldDB" id="A0A9Q1LRE2"/>
<accession>A0A9Q1LRE2</accession>
<feature type="signal peptide" evidence="1">
    <location>
        <begin position="1"/>
        <end position="27"/>
    </location>
</feature>
<dbReference type="OrthoDB" id="10443017at2759"/>
<sequence length="80" mass="8493">MERASNAELDFLLILILAASLLPCSSAQEQDLKEAKITTILGRKMNAVCECGVIDQKCPDGCGKVCLVILVMGVPKGICV</sequence>
<organism evidence="2 3">
    <name type="scientific">Anisodus acutangulus</name>
    <dbReference type="NCBI Taxonomy" id="402998"/>
    <lineage>
        <taxon>Eukaryota</taxon>
        <taxon>Viridiplantae</taxon>
        <taxon>Streptophyta</taxon>
        <taxon>Embryophyta</taxon>
        <taxon>Tracheophyta</taxon>
        <taxon>Spermatophyta</taxon>
        <taxon>Magnoliopsida</taxon>
        <taxon>eudicotyledons</taxon>
        <taxon>Gunneridae</taxon>
        <taxon>Pentapetalae</taxon>
        <taxon>asterids</taxon>
        <taxon>lamiids</taxon>
        <taxon>Solanales</taxon>
        <taxon>Solanaceae</taxon>
        <taxon>Solanoideae</taxon>
        <taxon>Hyoscyameae</taxon>
        <taxon>Anisodus</taxon>
    </lineage>
</organism>
<evidence type="ECO:0000313" key="3">
    <source>
        <dbReference type="Proteomes" id="UP001152561"/>
    </source>
</evidence>
<name>A0A9Q1LRE2_9SOLA</name>
<dbReference type="EMBL" id="JAJAGQ010000015">
    <property type="protein sequence ID" value="KAJ8541540.1"/>
    <property type="molecule type" value="Genomic_DNA"/>
</dbReference>
<proteinExistence type="predicted"/>
<keyword evidence="1" id="KW-0732">Signal</keyword>
<feature type="chain" id="PRO_5040253280" evidence="1">
    <location>
        <begin position="28"/>
        <end position="80"/>
    </location>
</feature>
<evidence type="ECO:0000256" key="1">
    <source>
        <dbReference type="SAM" id="SignalP"/>
    </source>
</evidence>
<gene>
    <name evidence="2" type="ORF">K7X08_002356</name>
</gene>
<reference evidence="3" key="1">
    <citation type="journal article" date="2023" name="Proc. Natl. Acad. Sci. U.S.A.">
        <title>Genomic and structural basis for evolution of tropane alkaloid biosynthesis.</title>
        <authorList>
            <person name="Wanga Y.-J."/>
            <person name="Taina T."/>
            <person name="Yua J.-Y."/>
            <person name="Lia J."/>
            <person name="Xua B."/>
            <person name="Chenc J."/>
            <person name="D'Auriad J.C."/>
            <person name="Huanga J.-P."/>
            <person name="Huanga S.-X."/>
        </authorList>
    </citation>
    <scope>NUCLEOTIDE SEQUENCE [LARGE SCALE GENOMIC DNA]</scope>
    <source>
        <strain evidence="3">cv. KIB-2019</strain>
    </source>
</reference>
<keyword evidence="3" id="KW-1185">Reference proteome</keyword>
<comment type="caution">
    <text evidence="2">The sequence shown here is derived from an EMBL/GenBank/DDBJ whole genome shotgun (WGS) entry which is preliminary data.</text>
</comment>